<dbReference type="InParanoid" id="A0A371RH93"/>
<evidence type="ECO:0000256" key="5">
    <source>
        <dbReference type="SAM" id="SignalP"/>
    </source>
</evidence>
<keyword evidence="8" id="KW-1185">Reference proteome</keyword>
<proteinExistence type="inferred from homology"/>
<evidence type="ECO:0000256" key="1">
    <source>
        <dbReference type="ARBA" id="ARBA00003236"/>
    </source>
</evidence>
<dbReference type="InterPro" id="IPR011330">
    <property type="entry name" value="Glyco_hydro/deAcase_b/a-brl"/>
</dbReference>
<sequence>MKTFLSLLTALIAAFSLAAAEPAPRRIALTYDDGPREDGRVFTGDERATALIAALKGVEAGPVAFFVTTDGFDQLPGGKARMERYAAAGHLIGNHSHTHQWAHRVSAEDYLADIDEAIVRLEGFENWRPWYRYPYLDEGREIEKRDVIAAGLAERGLSNGYVTIDNYDWYIDSQMQKALKEGREVDFEKLGQLYTDMLLGAADFFDEAAVDTLGRSPIHVLLLHENDIAALYADDLVTALREAGWEIVSPDEAFADSIAQMIPETLFTGQGRVAALAADNGRSPRTFDYWASDEARIDSEIEARGIFGEVTDE</sequence>
<dbReference type="Pfam" id="PF01522">
    <property type="entry name" value="Polysacc_deac_1"/>
    <property type="match status" value="1"/>
</dbReference>
<feature type="signal peptide" evidence="5">
    <location>
        <begin position="1"/>
        <end position="20"/>
    </location>
</feature>
<dbReference type="Proteomes" id="UP000264589">
    <property type="component" value="Unassembled WGS sequence"/>
</dbReference>
<dbReference type="InterPro" id="IPR002509">
    <property type="entry name" value="NODB_dom"/>
</dbReference>
<feature type="domain" description="NodB homology" evidence="6">
    <location>
        <begin position="25"/>
        <end position="248"/>
    </location>
</feature>
<evidence type="ECO:0000313" key="8">
    <source>
        <dbReference type="Proteomes" id="UP000264589"/>
    </source>
</evidence>
<evidence type="ECO:0000313" key="7">
    <source>
        <dbReference type="EMBL" id="RFB04820.1"/>
    </source>
</evidence>
<dbReference type="GO" id="GO:0005975">
    <property type="term" value="P:carbohydrate metabolic process"/>
    <property type="evidence" value="ECO:0007669"/>
    <property type="project" value="InterPro"/>
</dbReference>
<name>A0A371RH93_9PROT</name>
<protein>
    <recommendedName>
        <fullName evidence="3">Chitooligosaccharide deacetylase</fullName>
    </recommendedName>
    <alternativeName>
        <fullName evidence="4">Nodulation protein B</fullName>
    </alternativeName>
</protein>
<dbReference type="InterPro" id="IPR050248">
    <property type="entry name" value="Polysacc_deacetylase_ArnD"/>
</dbReference>
<dbReference type="PROSITE" id="PS51677">
    <property type="entry name" value="NODB"/>
    <property type="match status" value="1"/>
</dbReference>
<dbReference type="PANTHER" id="PTHR10587">
    <property type="entry name" value="GLYCOSYL TRANSFERASE-RELATED"/>
    <property type="match status" value="1"/>
</dbReference>
<gene>
    <name evidence="7" type="ORF">DX908_05715</name>
</gene>
<dbReference type="OrthoDB" id="5291101at2"/>
<dbReference type="SUPFAM" id="SSF88713">
    <property type="entry name" value="Glycoside hydrolase/deacetylase"/>
    <property type="match status" value="1"/>
</dbReference>
<dbReference type="AlphaFoldDB" id="A0A371RH93"/>
<accession>A0A371RH93</accession>
<dbReference type="RefSeq" id="WP_116391453.1">
    <property type="nucleotide sequence ID" value="NZ_QUQO01000001.1"/>
</dbReference>
<keyword evidence="5" id="KW-0732">Signal</keyword>
<dbReference type="EMBL" id="QUQO01000001">
    <property type="protein sequence ID" value="RFB04820.1"/>
    <property type="molecule type" value="Genomic_DNA"/>
</dbReference>
<dbReference type="GO" id="GO:0016810">
    <property type="term" value="F:hydrolase activity, acting on carbon-nitrogen (but not peptide) bonds"/>
    <property type="evidence" value="ECO:0007669"/>
    <property type="project" value="InterPro"/>
</dbReference>
<evidence type="ECO:0000256" key="2">
    <source>
        <dbReference type="ARBA" id="ARBA00010973"/>
    </source>
</evidence>
<comment type="caution">
    <text evidence="7">The sequence shown here is derived from an EMBL/GenBank/DDBJ whole genome shotgun (WGS) entry which is preliminary data.</text>
</comment>
<evidence type="ECO:0000259" key="6">
    <source>
        <dbReference type="PROSITE" id="PS51677"/>
    </source>
</evidence>
<reference evidence="7 8" key="1">
    <citation type="submission" date="2018-08" db="EMBL/GenBank/DDBJ databases">
        <title>Parvularcula sp. SM1705, isolated from surface water of the South Sea China.</title>
        <authorList>
            <person name="Sun L."/>
        </authorList>
    </citation>
    <scope>NUCLEOTIDE SEQUENCE [LARGE SCALE GENOMIC DNA]</scope>
    <source>
        <strain evidence="7 8">SM1705</strain>
    </source>
</reference>
<evidence type="ECO:0000256" key="3">
    <source>
        <dbReference type="ARBA" id="ARBA00020071"/>
    </source>
</evidence>
<comment type="function">
    <text evidence="1">Is involved in generating a small heat-stable compound (Nod), an acylated oligomer of N-acetylglucosamine, that stimulates mitosis in various plant protoplasts.</text>
</comment>
<comment type="similarity">
    <text evidence="2">Belongs to the polysaccharide deacetylase family.</text>
</comment>
<evidence type="ECO:0000256" key="4">
    <source>
        <dbReference type="ARBA" id="ARBA00032976"/>
    </source>
</evidence>
<dbReference type="Gene3D" id="3.20.20.370">
    <property type="entry name" value="Glycoside hydrolase/deacetylase"/>
    <property type="match status" value="1"/>
</dbReference>
<organism evidence="7 8">
    <name type="scientific">Parvularcula marina</name>
    <dbReference type="NCBI Taxonomy" id="2292771"/>
    <lineage>
        <taxon>Bacteria</taxon>
        <taxon>Pseudomonadati</taxon>
        <taxon>Pseudomonadota</taxon>
        <taxon>Alphaproteobacteria</taxon>
        <taxon>Parvularculales</taxon>
        <taxon>Parvularculaceae</taxon>
        <taxon>Parvularcula</taxon>
    </lineage>
</organism>
<feature type="chain" id="PRO_5017060506" description="Chitooligosaccharide deacetylase" evidence="5">
    <location>
        <begin position="21"/>
        <end position="313"/>
    </location>
</feature>